<dbReference type="InterPro" id="IPR055437">
    <property type="entry name" value="TMEM131L_Ig_5"/>
</dbReference>
<evidence type="ECO:0000313" key="14">
    <source>
        <dbReference type="Proteomes" id="UP001221898"/>
    </source>
</evidence>
<evidence type="ECO:0000256" key="4">
    <source>
        <dbReference type="ARBA" id="ARBA00022729"/>
    </source>
</evidence>
<sequence length="1474" mass="160142">MAVLREFQQGGNCHRKTWINVLLGILQLILPHAQPGGAQLQALSRLSGVVEVWQAEDAELLVLPQPEEEHTKDGLSQEESSSFYVGDGGRAVDFKPAFLQFGTQPLGLPRAETVYIHNPSQEVAVTLLSVFTSSSHLHVPPPHRRVIPPRGKTSFKVVFLPTEEGNIETSLFINSSSHGVLSYQVFGVGVHPGALVTAPMKYSVLLFPHIHSIKLTQTQEDASNITILGLLLECQLPENTYRHPHHQESCFAPEKLAVQISLSERGGRRADLEKLKHYVIENIMVLFVMSSGGSGSGSRKCSASPLVCVAGRCRFSKPLEGEPRITTYMLNLGAEKLFVKDMQLLSDVDSSLEFKQVLLKASATNFTQVATLVCRGSVSAPEVTCATQISVSVVGSSSLRPYPILGFTHGRFGLDPSTLFRVTQRQDARHHVDLWVTSGFDFSFSVIGVTVPPDVDVLKVTNFSGPTAVPWGCWRLLSLRLNHRKLPVNVMTTVVLVTSIGLSLEIPLRVRSDSKQGDVVLEASSECGKPCPLRLSDAGRVQWQQALLDVSSSWRTDRSLAAELCARWRSNKEQLTCSWPRLPVDPSAPLDYGATPVNERKVKYFTMKNPSASPVFVEVRALSSYSAPLDALDLLTKWFNISPLSVNVTTAEFAVLQPDGQESKDGVVRLLLQPWETREVGVAFTPAEHKPLTSIILLRNNLTVLDMVMVRGHGAWELLRLGGKLPGPGASLRFNVPQATLMECRDGLRNNKPPFAIRKSFKVENAGELPLTVVSMTINGYKCQGFGFEVLQCQAFQLDYNSSSEINIAFTPDFTSSWVIRDLTLVTGRGSSFPFTLNVTLPHHMLPLCAQVVPGPTWEQAFWVATLIFTCCSLGGVCFMAFHQAQYILSEFTTPTLRANPSSVLSRDNSPGSPVSPNGMSFSKMKGSCKSFVDSCNASDKGKGRGSPAVASGPRPPQPSAKKSACGPAQPQKKHKEPRLQETQDRALSPAPLMFPMETHSAATGRRPDPAEKALQRFADDKGPERRDNGATLGSELRADCEVQRRLCERAEQGVAPGGHKAKKSAGKKCAEEVPSAPEPSAVVLSERNRDLEWRESRNANRTRNRSSSGKSDAPKCVLSVDSPAKQQQSAGACPSRPRRKGAERRPQWESGSDSGSSSGSVRGSRGSWGSWSSASSLEGEKDPSAGARPHCPNPPRPRDSVQFSVHPADCCQTSDQAQSNHALYRKDPCQSPDPAPAPSFTPSFAAVTAGVERNTDITCPYLAEEVWSAPSVPLTNEFRYNTTEPLPFAPQGLSSGSYNGSFPWSSASSHCASSYQYCDQGNGVPGGNVNFQNGLSCQETPNVAYSPQTSWGEDSAPDVPSAWDGAVCVGNKGFFSGTRSLSPMSGLFGSIWTPQSEPYQNHFQRERSFPPSPRSPFSTEPLGLCRPGLFSGFNPFGPHMTLDIWNSSSSSSSSSNRNSNSQLSNDSGYCGDV</sequence>
<evidence type="ECO:0000313" key="13">
    <source>
        <dbReference type="EMBL" id="KAJ8399244.1"/>
    </source>
</evidence>
<feature type="compositionally biased region" description="Low complexity" evidence="7">
    <location>
        <begin position="1448"/>
        <end position="1468"/>
    </location>
</feature>
<dbReference type="Pfam" id="PF24499">
    <property type="entry name" value="Ig_TMEM131L_4"/>
    <property type="match status" value="1"/>
</dbReference>
<name>A0AAD7SB06_9TELE</name>
<evidence type="ECO:0008006" key="15">
    <source>
        <dbReference type="Google" id="ProtNLM"/>
    </source>
</evidence>
<keyword evidence="4" id="KW-0732">Signal</keyword>
<feature type="domain" description="TMEM131L fifth Ig-like" evidence="12">
    <location>
        <begin position="765"/>
        <end position="828"/>
    </location>
</feature>
<feature type="region of interest" description="Disordered" evidence="7">
    <location>
        <begin position="901"/>
        <end position="921"/>
    </location>
</feature>
<dbReference type="Proteomes" id="UP001221898">
    <property type="component" value="Unassembled WGS sequence"/>
</dbReference>
<feature type="domain" description="Transmembrane protein 131-like N-terminal" evidence="8">
    <location>
        <begin position="92"/>
        <end position="174"/>
    </location>
</feature>
<evidence type="ECO:0000256" key="3">
    <source>
        <dbReference type="ARBA" id="ARBA00022692"/>
    </source>
</evidence>
<feature type="domain" description="TMEM131L fourth Ig-like" evidence="11">
    <location>
        <begin position="590"/>
        <end position="715"/>
    </location>
</feature>
<dbReference type="EMBL" id="JAINUG010000084">
    <property type="protein sequence ID" value="KAJ8399244.1"/>
    <property type="molecule type" value="Genomic_DNA"/>
</dbReference>
<evidence type="ECO:0000259" key="11">
    <source>
        <dbReference type="Pfam" id="PF24499"/>
    </source>
</evidence>
<evidence type="ECO:0000259" key="9">
    <source>
        <dbReference type="Pfam" id="PF19532"/>
    </source>
</evidence>
<comment type="subcellular location">
    <subcellularLocation>
        <location evidence="1">Membrane</location>
        <topology evidence="1">Single-pass type I membrane protein</topology>
    </subcellularLocation>
</comment>
<dbReference type="PANTHER" id="PTHR22050:SF2">
    <property type="entry name" value="TRANSMEMBRANE PROTEIN 131-LIKE"/>
    <property type="match status" value="1"/>
</dbReference>
<feature type="compositionally biased region" description="Basic and acidic residues" evidence="7">
    <location>
        <begin position="1037"/>
        <end position="1052"/>
    </location>
</feature>
<dbReference type="InterPro" id="IPR055436">
    <property type="entry name" value="Ig_TMEM131L_4"/>
</dbReference>
<evidence type="ECO:0000256" key="1">
    <source>
        <dbReference type="ARBA" id="ARBA00004479"/>
    </source>
</evidence>
<feature type="compositionally biased region" description="Basic and acidic residues" evidence="7">
    <location>
        <begin position="1017"/>
        <end position="1029"/>
    </location>
</feature>
<accession>A0AAD7SB06</accession>
<dbReference type="Pfam" id="PF24498">
    <property type="entry name" value="Ig_TMEM131L_3"/>
    <property type="match status" value="1"/>
</dbReference>
<dbReference type="InterPro" id="IPR055435">
    <property type="entry name" value="Ig_TMEM131L_3"/>
</dbReference>
<evidence type="ECO:0000259" key="8">
    <source>
        <dbReference type="Pfam" id="PF12371"/>
    </source>
</evidence>
<dbReference type="Pfam" id="PF24501">
    <property type="entry name" value="Ig_TMEM131L_5"/>
    <property type="match status" value="1"/>
</dbReference>
<keyword evidence="6" id="KW-0472">Membrane</keyword>
<dbReference type="GO" id="GO:0016020">
    <property type="term" value="C:membrane"/>
    <property type="evidence" value="ECO:0007669"/>
    <property type="project" value="UniProtKB-SubCell"/>
</dbReference>
<feature type="domain" description="Transmembrane protein 131-like second Ig-like" evidence="9">
    <location>
        <begin position="203"/>
        <end position="297"/>
    </location>
</feature>
<evidence type="ECO:0000256" key="5">
    <source>
        <dbReference type="ARBA" id="ARBA00022989"/>
    </source>
</evidence>
<dbReference type="InterPro" id="IPR039877">
    <property type="entry name" value="TMEM131-like"/>
</dbReference>
<dbReference type="InterPro" id="IPR045695">
    <property type="entry name" value="TMEM131-like_Ig_dom2"/>
</dbReference>
<feature type="region of interest" description="Disordered" evidence="7">
    <location>
        <begin position="1401"/>
        <end position="1421"/>
    </location>
</feature>
<feature type="compositionally biased region" description="Low complexity" evidence="7">
    <location>
        <begin position="1151"/>
        <end position="1177"/>
    </location>
</feature>
<feature type="region of interest" description="Disordered" evidence="7">
    <location>
        <begin position="1017"/>
        <end position="1204"/>
    </location>
</feature>
<keyword evidence="14" id="KW-1185">Reference proteome</keyword>
<feature type="domain" description="TMEM131L third Ig-like" evidence="10">
    <location>
        <begin position="417"/>
        <end position="511"/>
    </location>
</feature>
<gene>
    <name evidence="13" type="ORF">AAFF_G00412820</name>
</gene>
<dbReference type="PANTHER" id="PTHR22050">
    <property type="entry name" value="RW1 PROTEIN HOMOLOG"/>
    <property type="match status" value="1"/>
</dbReference>
<comment type="similarity">
    <text evidence="2">Belongs to the TMEM131 family.</text>
</comment>
<dbReference type="InterPro" id="IPR022113">
    <property type="entry name" value="TMEM131L_N"/>
</dbReference>
<feature type="region of interest" description="Disordered" evidence="7">
    <location>
        <begin position="937"/>
        <end position="994"/>
    </location>
</feature>
<organism evidence="13 14">
    <name type="scientific">Aldrovandia affinis</name>
    <dbReference type="NCBI Taxonomy" id="143900"/>
    <lineage>
        <taxon>Eukaryota</taxon>
        <taxon>Metazoa</taxon>
        <taxon>Chordata</taxon>
        <taxon>Craniata</taxon>
        <taxon>Vertebrata</taxon>
        <taxon>Euteleostomi</taxon>
        <taxon>Actinopterygii</taxon>
        <taxon>Neopterygii</taxon>
        <taxon>Teleostei</taxon>
        <taxon>Notacanthiformes</taxon>
        <taxon>Halosauridae</taxon>
        <taxon>Aldrovandia</taxon>
    </lineage>
</organism>
<keyword evidence="5" id="KW-1133">Transmembrane helix</keyword>
<evidence type="ECO:0000259" key="10">
    <source>
        <dbReference type="Pfam" id="PF24498"/>
    </source>
</evidence>
<evidence type="ECO:0000256" key="6">
    <source>
        <dbReference type="ARBA" id="ARBA00023136"/>
    </source>
</evidence>
<feature type="region of interest" description="Disordered" evidence="7">
    <location>
        <begin position="1448"/>
        <end position="1474"/>
    </location>
</feature>
<evidence type="ECO:0000256" key="7">
    <source>
        <dbReference type="SAM" id="MobiDB-lite"/>
    </source>
</evidence>
<evidence type="ECO:0000256" key="2">
    <source>
        <dbReference type="ARBA" id="ARBA00006682"/>
    </source>
</evidence>
<reference evidence="13" key="1">
    <citation type="journal article" date="2023" name="Science">
        <title>Genome structures resolve the early diversification of teleost fishes.</title>
        <authorList>
            <person name="Parey E."/>
            <person name="Louis A."/>
            <person name="Montfort J."/>
            <person name="Bouchez O."/>
            <person name="Roques C."/>
            <person name="Iampietro C."/>
            <person name="Lluch J."/>
            <person name="Castinel A."/>
            <person name="Donnadieu C."/>
            <person name="Desvignes T."/>
            <person name="Floi Bucao C."/>
            <person name="Jouanno E."/>
            <person name="Wen M."/>
            <person name="Mejri S."/>
            <person name="Dirks R."/>
            <person name="Jansen H."/>
            <person name="Henkel C."/>
            <person name="Chen W.J."/>
            <person name="Zahm M."/>
            <person name="Cabau C."/>
            <person name="Klopp C."/>
            <person name="Thompson A.W."/>
            <person name="Robinson-Rechavi M."/>
            <person name="Braasch I."/>
            <person name="Lecointre G."/>
            <person name="Bobe J."/>
            <person name="Postlethwait J.H."/>
            <person name="Berthelot C."/>
            <person name="Roest Crollius H."/>
            <person name="Guiguen Y."/>
        </authorList>
    </citation>
    <scope>NUCLEOTIDE SEQUENCE</scope>
    <source>
        <strain evidence="13">NC1722</strain>
    </source>
</reference>
<feature type="compositionally biased region" description="Low complexity" evidence="7">
    <location>
        <begin position="1100"/>
        <end position="1109"/>
    </location>
</feature>
<protein>
    <recommendedName>
        <fullName evidence="15">Transmembrane protein 131-like</fullName>
    </recommendedName>
</protein>
<proteinExistence type="inferred from homology"/>
<dbReference type="Gene3D" id="2.60.40.10">
    <property type="entry name" value="Immunoglobulins"/>
    <property type="match status" value="1"/>
</dbReference>
<feature type="domain" description="Transmembrane protein 131-like second Ig-like" evidence="9">
    <location>
        <begin position="321"/>
        <end position="375"/>
    </location>
</feature>
<dbReference type="Pfam" id="PF19532">
    <property type="entry name" value="Ig_TMEM131L_2nd"/>
    <property type="match status" value="2"/>
</dbReference>
<feature type="compositionally biased region" description="Basic and acidic residues" evidence="7">
    <location>
        <begin position="1087"/>
        <end position="1099"/>
    </location>
</feature>
<keyword evidence="3" id="KW-0812">Transmembrane</keyword>
<dbReference type="Pfam" id="PF12371">
    <property type="entry name" value="TMEM131_like_N"/>
    <property type="match status" value="1"/>
</dbReference>
<comment type="caution">
    <text evidence="13">The sequence shown here is derived from an EMBL/GenBank/DDBJ whole genome shotgun (WGS) entry which is preliminary data.</text>
</comment>
<dbReference type="InterPro" id="IPR013783">
    <property type="entry name" value="Ig-like_fold"/>
</dbReference>
<evidence type="ECO:0000259" key="12">
    <source>
        <dbReference type="Pfam" id="PF24501"/>
    </source>
</evidence>